<protein>
    <submittedName>
        <fullName evidence="2">Galactose-1-phosphate uridylyltransferase</fullName>
    </submittedName>
</protein>
<dbReference type="GO" id="GO:0016779">
    <property type="term" value="F:nucleotidyltransferase activity"/>
    <property type="evidence" value="ECO:0007669"/>
    <property type="project" value="UniProtKB-KW"/>
</dbReference>
<feature type="domain" description="DUF4921" evidence="1">
    <location>
        <begin position="13"/>
        <end position="437"/>
    </location>
</feature>
<dbReference type="AlphaFoldDB" id="A0A2A9EPF0"/>
<dbReference type="InterPro" id="IPR053177">
    <property type="entry name" value="ADP-glucose_phosphorylase"/>
</dbReference>
<keyword evidence="2" id="KW-0548">Nucleotidyltransferase</keyword>
<dbReference type="Pfam" id="PF16268">
    <property type="entry name" value="DUF4921"/>
    <property type="match status" value="1"/>
</dbReference>
<comment type="caution">
    <text evidence="2">The sequence shown here is derived from an EMBL/GenBank/DDBJ whole genome shotgun (WGS) entry which is preliminary data.</text>
</comment>
<dbReference type="EMBL" id="PDJI01000004">
    <property type="protein sequence ID" value="PFG40110.1"/>
    <property type="molecule type" value="Genomic_DNA"/>
</dbReference>
<dbReference type="OrthoDB" id="9762211at2"/>
<reference evidence="2 3" key="1">
    <citation type="submission" date="2017-10" db="EMBL/GenBank/DDBJ databases">
        <title>Sequencing the genomes of 1000 actinobacteria strains.</title>
        <authorList>
            <person name="Klenk H.-P."/>
        </authorList>
    </citation>
    <scope>NUCLEOTIDE SEQUENCE [LARGE SCALE GENOMIC DNA]</scope>
    <source>
        <strain evidence="2 3">DSM 21838</strain>
    </source>
</reference>
<dbReference type="RefSeq" id="WP_098484091.1">
    <property type="nucleotide sequence ID" value="NZ_PDJI01000004.1"/>
</dbReference>
<evidence type="ECO:0000259" key="1">
    <source>
        <dbReference type="Pfam" id="PF16268"/>
    </source>
</evidence>
<name>A0A2A9EPF0_9MICO</name>
<dbReference type="Gene3D" id="3.30.428.10">
    <property type="entry name" value="HIT-like"/>
    <property type="match status" value="1"/>
</dbReference>
<dbReference type="Proteomes" id="UP000222106">
    <property type="component" value="Unassembled WGS sequence"/>
</dbReference>
<dbReference type="InterPro" id="IPR032576">
    <property type="entry name" value="DUF4921"/>
</dbReference>
<dbReference type="PANTHER" id="PTHR42763">
    <property type="entry name" value="ADP-GLUCOSE PHOSPHORYLASE"/>
    <property type="match status" value="1"/>
</dbReference>
<keyword evidence="3" id="KW-1185">Reference proteome</keyword>
<gene>
    <name evidence="2" type="ORF">ATJ97_2631</name>
</gene>
<sequence>MPGHTLTRPLNRLADGTVKQVNPLTGTEVWTVPGRGHRPISTAPAARERLDPAGETRTCAFCPGRHLDTPPEKARLVRTPEGWRTLHHLPAEELDATVAEFRRIPNLFEILSLDYWRANHGYQVPASALDHEREYVATPAGRTHVLRVLRRRLEAAGTAEAERDAMTEEELLARAQGLFAGGHDLVVARRHHVDGAEFDDELASSGTLTPEEHHHYLAFTVETMRSLYEANRHARYVAVYQNWLRPAGASFDHLHKQLVAIDERGRQVDHELDLLRTRPDLYNAAVLEVALTEGLLVAENDHAVALSGVGHRYPTLEVWSKSAAAVPWELTTAELRDFSDLLHACHAATGAGVPTNEEWHHRPPDALRPMPLRAMLKWRVSTLAGFEGGTKINLNTISPDDLRTRVVRRLAELREAGGIAPVPVGDECAGRPGSLRYRDAG</sequence>
<dbReference type="PANTHER" id="PTHR42763:SF2">
    <property type="entry name" value="ADP-GLUCOSE PHOSPHORYLASE"/>
    <property type="match status" value="1"/>
</dbReference>
<dbReference type="InterPro" id="IPR036265">
    <property type="entry name" value="HIT-like_sf"/>
</dbReference>
<dbReference type="SUPFAM" id="SSF54197">
    <property type="entry name" value="HIT-like"/>
    <property type="match status" value="1"/>
</dbReference>
<keyword evidence="2" id="KW-0808">Transferase</keyword>
<organism evidence="2 3">
    <name type="scientific">Georgenia soli</name>
    <dbReference type="NCBI Taxonomy" id="638953"/>
    <lineage>
        <taxon>Bacteria</taxon>
        <taxon>Bacillati</taxon>
        <taxon>Actinomycetota</taxon>
        <taxon>Actinomycetes</taxon>
        <taxon>Micrococcales</taxon>
        <taxon>Bogoriellaceae</taxon>
        <taxon>Georgenia</taxon>
    </lineage>
</organism>
<evidence type="ECO:0000313" key="2">
    <source>
        <dbReference type="EMBL" id="PFG40110.1"/>
    </source>
</evidence>
<accession>A0A2A9EPF0</accession>
<proteinExistence type="predicted"/>
<evidence type="ECO:0000313" key="3">
    <source>
        <dbReference type="Proteomes" id="UP000222106"/>
    </source>
</evidence>